<protein>
    <recommendedName>
        <fullName evidence="1">cDENN domain-containing protein</fullName>
    </recommendedName>
</protein>
<name>A0A9W7G467_9STRA</name>
<dbReference type="Gene3D" id="3.40.50.11500">
    <property type="match status" value="1"/>
</dbReference>
<dbReference type="EMBL" id="BRYA01000017">
    <property type="protein sequence ID" value="GMI32295.1"/>
    <property type="molecule type" value="Genomic_DNA"/>
</dbReference>
<dbReference type="AlphaFoldDB" id="A0A9W7G467"/>
<evidence type="ECO:0000313" key="3">
    <source>
        <dbReference type="Proteomes" id="UP001165065"/>
    </source>
</evidence>
<dbReference type="InterPro" id="IPR001194">
    <property type="entry name" value="cDENN_dom"/>
</dbReference>
<organism evidence="2 3">
    <name type="scientific">Triparma columacea</name>
    <dbReference type="NCBI Taxonomy" id="722753"/>
    <lineage>
        <taxon>Eukaryota</taxon>
        <taxon>Sar</taxon>
        <taxon>Stramenopiles</taxon>
        <taxon>Ochrophyta</taxon>
        <taxon>Bolidophyceae</taxon>
        <taxon>Parmales</taxon>
        <taxon>Triparmaceae</taxon>
        <taxon>Triparma</taxon>
    </lineage>
</organism>
<evidence type="ECO:0000259" key="1">
    <source>
        <dbReference type="Pfam" id="PF02141"/>
    </source>
</evidence>
<feature type="domain" description="cDENN" evidence="1">
    <location>
        <begin position="358"/>
        <end position="461"/>
    </location>
</feature>
<dbReference type="Pfam" id="PF02141">
    <property type="entry name" value="DENN"/>
    <property type="match status" value="1"/>
</dbReference>
<dbReference type="Proteomes" id="UP001165065">
    <property type="component" value="Unassembled WGS sequence"/>
</dbReference>
<dbReference type="OrthoDB" id="10326855at2759"/>
<dbReference type="InterPro" id="IPR043153">
    <property type="entry name" value="DENN_C"/>
</dbReference>
<proteinExistence type="predicted"/>
<comment type="caution">
    <text evidence="2">The sequence shown here is derived from an EMBL/GenBank/DDBJ whole genome shotgun (WGS) entry which is preliminary data.</text>
</comment>
<keyword evidence="3" id="KW-1185">Reference proteome</keyword>
<accession>A0A9W7G467</accession>
<evidence type="ECO:0000313" key="2">
    <source>
        <dbReference type="EMBL" id="GMI32295.1"/>
    </source>
</evidence>
<sequence length="569" mass="63821">MDTTQVIVGSIVIRVGDEMDGFLLGKPPQDVTRAIAMAPAGTVITLFSPPSLPPLPTYVLLFDREHSKAFADFVGEEDSLKLFFLTKGFESTFENDTDLPPVEDYITKLGADYQAILNLTSSSNPPPSKYPPLEVPKTYFETPYLLCKVSKHGRIYHACTEGNVEIVWREVGWADYKLDVLVKSLAFAGGLQREVLVRSIKDICEAEIRSSWKDFLLSPRKYHRVLKVSALPSLEVEAEPPSPIVVGFLYSPITGGWSGQAFAKSSILPNHLPDYALPAVDIQTTSTTAGEFSYHLPLGSIVAIGFTKWSKTDDGTITVISVVNGDANSISVYEDWKTMVPRIISEVAPVLQDDQYDFTLPKPLPPLPADPMTSLIITIKRLPIRVLSSLFVATLHERPTFVFSHSRDRNFMFHVFTTLELLLRPLIYRHTRLSWCRSDVVAAMVDSPLPFMLGTDDSSILDCKETVVIDLSGSCGVRGRSYSSDDSMSFNLSRRNWSELNNTFHTKEERKSVSNQAKVFRMTANDFVKLQIGNREARRWRTHEGWEVDDYSLGDVKTTQSWICHYSDQ</sequence>
<gene>
    <name evidence="2" type="ORF">TrCOL_g5223</name>
</gene>
<reference evidence="3" key="1">
    <citation type="journal article" date="2023" name="Commun. Biol.">
        <title>Genome analysis of Parmales, the sister group of diatoms, reveals the evolutionary specialization of diatoms from phago-mixotrophs to photoautotrophs.</title>
        <authorList>
            <person name="Ban H."/>
            <person name="Sato S."/>
            <person name="Yoshikawa S."/>
            <person name="Yamada K."/>
            <person name="Nakamura Y."/>
            <person name="Ichinomiya M."/>
            <person name="Sato N."/>
            <person name="Blanc-Mathieu R."/>
            <person name="Endo H."/>
            <person name="Kuwata A."/>
            <person name="Ogata H."/>
        </authorList>
    </citation>
    <scope>NUCLEOTIDE SEQUENCE [LARGE SCALE GENOMIC DNA]</scope>
</reference>